<reference evidence="2 3" key="1">
    <citation type="submission" date="2018-06" db="EMBL/GenBank/DDBJ databases">
        <authorList>
            <consortium name="Pathogen Informatics"/>
            <person name="Doyle S."/>
        </authorList>
    </citation>
    <scope>NUCLEOTIDE SEQUENCE [LARGE SCALE GENOMIC DNA]</scope>
    <source>
        <strain evidence="2 3">NCTC1934</strain>
    </source>
</reference>
<keyword evidence="3" id="KW-1185">Reference proteome</keyword>
<dbReference type="STRING" id="1406858.GCA_000710895_03959"/>
<dbReference type="Pfam" id="PF19054">
    <property type="entry name" value="DUF5753"/>
    <property type="match status" value="1"/>
</dbReference>
<feature type="domain" description="DUF5753" evidence="1">
    <location>
        <begin position="62"/>
        <end position="245"/>
    </location>
</feature>
<evidence type="ECO:0000313" key="3">
    <source>
        <dbReference type="Proteomes" id="UP000255467"/>
    </source>
</evidence>
<gene>
    <name evidence="2" type="ORF">NCTC1934_04740</name>
</gene>
<dbReference type="InterPro" id="IPR043917">
    <property type="entry name" value="DUF5753"/>
</dbReference>
<organism evidence="2 3">
    <name type="scientific">Nocardia otitidiscaviarum</name>
    <dbReference type="NCBI Taxonomy" id="1823"/>
    <lineage>
        <taxon>Bacteria</taxon>
        <taxon>Bacillati</taxon>
        <taxon>Actinomycetota</taxon>
        <taxon>Actinomycetes</taxon>
        <taxon>Mycobacteriales</taxon>
        <taxon>Nocardiaceae</taxon>
        <taxon>Nocardia</taxon>
    </lineage>
</organism>
<proteinExistence type="predicted"/>
<dbReference type="AlphaFoldDB" id="A0A379JFK8"/>
<evidence type="ECO:0000313" key="2">
    <source>
        <dbReference type="EMBL" id="SUD47429.1"/>
    </source>
</evidence>
<accession>A0A379JFK8</accession>
<protein>
    <recommendedName>
        <fullName evidence="1">DUF5753 domain-containing protein</fullName>
    </recommendedName>
</protein>
<dbReference type="Proteomes" id="UP000255467">
    <property type="component" value="Unassembled WGS sequence"/>
</dbReference>
<name>A0A379JFK8_9NOCA</name>
<evidence type="ECO:0000259" key="1">
    <source>
        <dbReference type="Pfam" id="PF19054"/>
    </source>
</evidence>
<sequence>MEDGIPVKVSGVQVKELLRCYGAEPETADQALALFEEVKAAKGDPRGGWWRAYKDVTSSHFDHYMNLEEACTRLTTFQMTLLPGLLQTPAYRRSMILVKEPGRSALDVEREIELGIRRRVRLLEDHEFEMNVFLSEAVLRHRVGGPAVMAEQLGHLADIGQSPNVSIRVVPREADGYIGLVVGQFTLFEFPVLRHSGLQEPPVVFVEVFTGALFFEDSEMIQTYRTAVADIAEVALDEGDTRQMVLDLAKEYSA</sequence>
<dbReference type="EMBL" id="UGRY01000003">
    <property type="protein sequence ID" value="SUD47429.1"/>
    <property type="molecule type" value="Genomic_DNA"/>
</dbReference>